<evidence type="ECO:0000256" key="1">
    <source>
        <dbReference type="SAM" id="MobiDB-lite"/>
    </source>
</evidence>
<dbReference type="Gene3D" id="1.10.510.10">
    <property type="entry name" value="Transferase(Phosphotransferase) domain 1"/>
    <property type="match status" value="1"/>
</dbReference>
<dbReference type="EMBL" id="JBANRG010000070">
    <property type="protein sequence ID" value="KAK7439996.1"/>
    <property type="molecule type" value="Genomic_DNA"/>
</dbReference>
<evidence type="ECO:0000313" key="3">
    <source>
        <dbReference type="EMBL" id="KAK7439996.1"/>
    </source>
</evidence>
<dbReference type="InterPro" id="IPR000719">
    <property type="entry name" value="Prot_kinase_dom"/>
</dbReference>
<name>A0ABR1IU00_9AGAR</name>
<dbReference type="SUPFAM" id="SSF56112">
    <property type="entry name" value="Protein kinase-like (PK-like)"/>
    <property type="match status" value="1"/>
</dbReference>
<protein>
    <recommendedName>
        <fullName evidence="2">Protein kinase domain-containing protein</fullName>
    </recommendedName>
</protein>
<dbReference type="Proteomes" id="UP001498398">
    <property type="component" value="Unassembled WGS sequence"/>
</dbReference>
<accession>A0ABR1IU00</accession>
<reference evidence="3 4" key="1">
    <citation type="submission" date="2024-01" db="EMBL/GenBank/DDBJ databases">
        <title>A draft genome for the cacao thread blight pathogen Marasmiellus scandens.</title>
        <authorList>
            <person name="Baruah I.K."/>
            <person name="Leung J."/>
            <person name="Bukari Y."/>
            <person name="Amoako-Attah I."/>
            <person name="Meinhardt L.W."/>
            <person name="Bailey B.A."/>
            <person name="Cohen S.P."/>
        </authorList>
    </citation>
    <scope>NUCLEOTIDE SEQUENCE [LARGE SCALE GENOMIC DNA]</scope>
    <source>
        <strain evidence="3 4">GH-19</strain>
    </source>
</reference>
<feature type="compositionally biased region" description="Basic and acidic residues" evidence="1">
    <location>
        <begin position="361"/>
        <end position="373"/>
    </location>
</feature>
<feature type="region of interest" description="Disordered" evidence="1">
    <location>
        <begin position="86"/>
        <end position="121"/>
    </location>
</feature>
<dbReference type="Pfam" id="PF00069">
    <property type="entry name" value="Pkinase"/>
    <property type="match status" value="1"/>
</dbReference>
<feature type="compositionally biased region" description="Acidic residues" evidence="1">
    <location>
        <begin position="99"/>
        <end position="114"/>
    </location>
</feature>
<gene>
    <name evidence="3" type="ORF">VKT23_017249</name>
</gene>
<evidence type="ECO:0000313" key="4">
    <source>
        <dbReference type="Proteomes" id="UP001498398"/>
    </source>
</evidence>
<dbReference type="InterPro" id="IPR011009">
    <property type="entry name" value="Kinase-like_dom_sf"/>
</dbReference>
<evidence type="ECO:0000259" key="2">
    <source>
        <dbReference type="PROSITE" id="PS50011"/>
    </source>
</evidence>
<feature type="region of interest" description="Disordered" evidence="1">
    <location>
        <begin position="351"/>
        <end position="383"/>
    </location>
</feature>
<proteinExistence type="predicted"/>
<sequence>MNLMTMDVPAVESSTIWTEAGIKQYATLYRSSDTGEEVDYLKFMIQKFEAKRLIPSKLCHKNVYKRAKKCIQPDIWNANYEDVQPVNEGQQDHNSNRDDENDQSDDEDNEDDNTPPEGPFLARVSELGTACTIRQDLKAILAMHKGDGSQGSSSIREMHWCGLFTLPIARARFGIPSFWSYQQGKSNDLKLLLRDHNGKRAKFTPCSDFCWKSESQHMSFLIGEIDSSVDGSGKWRMVAQITALSRMATWAQKQSSEPSKDPHVLLGVYVNPGLDVTHFWTVTDHSGKTFILQEDISLQEGKYEAGMRLARTYNNLVDYYQDRVLMPLTLFDTIQSIKAFIETYESVTSATRSKGIRGKRPREDDGADQEGRENGPAGNQWSQKVAKNLNGDDTEVKRELETTNCRVLQRYPHVREYTNNDGCTVGYAKDVSCHELEIMELLLRCPALRSYFCLPFKISRNPPQAFFKFEGHSLNLQSHEVTENGVIMAVWLLRCIVELHAMNVAHLDLKRSNLVWNPAAGTLKLLDFSSSIYEPDHSVLLDDDRGTPGLRDPFIFQGLYNPYKADAWAVGYMITEMVADCGTSAKERHGDLVQALTRIASKMVERRLLPKDALNQLSWQLSPGDHARRILEQPTPWAFAGA</sequence>
<comment type="caution">
    <text evidence="3">The sequence shown here is derived from an EMBL/GenBank/DDBJ whole genome shotgun (WGS) entry which is preliminary data.</text>
</comment>
<organism evidence="3 4">
    <name type="scientific">Marasmiellus scandens</name>
    <dbReference type="NCBI Taxonomy" id="2682957"/>
    <lineage>
        <taxon>Eukaryota</taxon>
        <taxon>Fungi</taxon>
        <taxon>Dikarya</taxon>
        <taxon>Basidiomycota</taxon>
        <taxon>Agaricomycotina</taxon>
        <taxon>Agaricomycetes</taxon>
        <taxon>Agaricomycetidae</taxon>
        <taxon>Agaricales</taxon>
        <taxon>Marasmiineae</taxon>
        <taxon>Omphalotaceae</taxon>
        <taxon>Marasmiellus</taxon>
    </lineage>
</organism>
<keyword evidence="4" id="KW-1185">Reference proteome</keyword>
<dbReference type="PROSITE" id="PS50011">
    <property type="entry name" value="PROTEIN_KINASE_DOM"/>
    <property type="match status" value="1"/>
</dbReference>
<feature type="domain" description="Protein kinase" evidence="2">
    <location>
        <begin position="341"/>
        <end position="638"/>
    </location>
</feature>